<dbReference type="InterPro" id="IPR011835">
    <property type="entry name" value="GS/SS"/>
</dbReference>
<evidence type="ECO:0000256" key="4">
    <source>
        <dbReference type="ARBA" id="ARBA00012588"/>
    </source>
</evidence>
<dbReference type="Pfam" id="PF00534">
    <property type="entry name" value="Glycos_transf_1"/>
    <property type="match status" value="1"/>
</dbReference>
<feature type="coiled-coil region" evidence="8">
    <location>
        <begin position="184"/>
        <end position="247"/>
    </location>
</feature>
<dbReference type="Gene3D" id="3.40.50.2000">
    <property type="entry name" value="Glycogen Phosphorylase B"/>
    <property type="match status" value="2"/>
</dbReference>
<dbReference type="InterPro" id="IPR005085">
    <property type="entry name" value="CBM25"/>
</dbReference>
<evidence type="ECO:0000256" key="3">
    <source>
        <dbReference type="ARBA" id="ARBA00010281"/>
    </source>
</evidence>
<keyword evidence="6" id="KW-0808">Transferase</keyword>
<sequence>MAPVSTRAMKWGCRGGAMAARTCRAVPRARGRGRIAGPRRAGVVLEPEPREPGRTGLARADLVQLIADASNELRVLVESKPPPKASVVAEHRNRLSSLEASLREHDDLAKEEAKVSELRVLQREQQALQKAVISRSLESAPQDGLRAEDVCKMADAVEEENAALREILEIRRSEIERQRESGEVTAMETENRRLHLKLEALLAREKALLELRSRSEQDRIVVTDEMVAEALDEAEKVVEEVEALAEAQAPTEVVADPEVEEPEAAAEAGPGAEDGVGVAGDLVDMVAGYSPHAGVVADFQEREARAASFRESRLAMIAEHLEGAGTRDLEGGGDGGLREEVDQALAAAVLAEGNLLVAEGKAEPGKDLTVTYRAGEGHLGSEGDFRLVWGFNAWSQKGFFADMVPAPGEEGAFQATLKVPKDAAVLDFVVERGGQYDNNCGLDFHVEVERREGLEAFWSARAKEAEERRRSKEEAKRERIASGRREALEKARAKVEAVLSSEPRAPRAGEMVTLRLDASVSAVSEGVGVEAKLSFNRNAHPLDLPAAKMTPKEGKLEVTILVPSDAWAIDAKFVAEDGTTDDHHGFGYHLPVSGSVAPEPPQHVLHVAVEMAPIAKVGGLADVVTSIGRAVQDMGHTVEVVLPKYDTIDYGEVLGFRECESFEWGGTTNRVFTGIVEDLQVWFLQPGNGFFDINMIYGADWEPIPMMDSERFGFFSKAALEFLLQSGRQPDIIHCHDWSTALVAKSYWDDYHEHGLPNSSVVFTIHNFGYGEDAIGEAAMYSQKFTTVSPSYANEIRHEGCIAQYSEKFTGILNGIDPAIWDPLDDPHLPLAYSSANAVEGKSAAKRALRERVGLRNDDVPVLGIVSRLTQQKGVHLMEHAIWTALERGCQVVVLGSAFDPKMQEHWNELELGLRHRFHDQAKLIFAYDEPLSHLIYAGSDMILVPSMFEPCGLTQLIAMRYGAIPVVRQTGGLRDTVFDVDHDAERSESEGKGGTNGFTFEGADQGGMDYALHRAIDRWYGGGEGQEAWEDLVVRVMAQDWSWNEPAMEYMDLYYAAKER</sequence>
<keyword evidence="7" id="KW-0750">Starch biosynthesis</keyword>
<keyword evidence="11" id="KW-1185">Reference proteome</keyword>
<comment type="catalytic activity">
    <reaction evidence="1">
        <text>[(1-&gt;4)-alpha-D-glucosyl](n) + ADP-alpha-D-glucose = [(1-&gt;4)-alpha-D-glucosyl](n+1) + ADP + H(+)</text>
        <dbReference type="Rhea" id="RHEA:18189"/>
        <dbReference type="Rhea" id="RHEA-COMP:9584"/>
        <dbReference type="Rhea" id="RHEA-COMP:9587"/>
        <dbReference type="ChEBI" id="CHEBI:15378"/>
        <dbReference type="ChEBI" id="CHEBI:15444"/>
        <dbReference type="ChEBI" id="CHEBI:57498"/>
        <dbReference type="ChEBI" id="CHEBI:456216"/>
        <dbReference type="EC" id="2.4.1.21"/>
    </reaction>
</comment>
<dbReference type="InterPro" id="IPR013534">
    <property type="entry name" value="Starch_synth_cat_dom"/>
</dbReference>
<name>A0AAX4PIA7_9CHLO</name>
<dbReference type="PANTHER" id="PTHR46083">
    <property type="match status" value="1"/>
</dbReference>
<organism evidence="10 11">
    <name type="scientific">Chloropicon roscoffensis</name>
    <dbReference type="NCBI Taxonomy" id="1461544"/>
    <lineage>
        <taxon>Eukaryota</taxon>
        <taxon>Viridiplantae</taxon>
        <taxon>Chlorophyta</taxon>
        <taxon>Chloropicophyceae</taxon>
        <taxon>Chloropicales</taxon>
        <taxon>Chloropicaceae</taxon>
        <taxon>Chloropicon</taxon>
    </lineage>
</organism>
<protein>
    <recommendedName>
        <fullName evidence="4">starch synthase</fullName>
        <ecNumber evidence="4">2.4.1.21</ecNumber>
    </recommendedName>
</protein>
<evidence type="ECO:0000256" key="2">
    <source>
        <dbReference type="ARBA" id="ARBA00004727"/>
    </source>
</evidence>
<dbReference type="SMART" id="SM01066">
    <property type="entry name" value="CBM_25"/>
    <property type="match status" value="1"/>
</dbReference>
<dbReference type="AlphaFoldDB" id="A0AAX4PIA7"/>
<dbReference type="PANTHER" id="PTHR46083:SF5">
    <property type="entry name" value="STARCH SYNTHASE 3, CHLOROPLASTIC_AMYLOPLASTIC"/>
    <property type="match status" value="1"/>
</dbReference>
<dbReference type="CDD" id="cd03791">
    <property type="entry name" value="GT5_Glycogen_synthase_DULL1-like"/>
    <property type="match status" value="1"/>
</dbReference>
<evidence type="ECO:0000256" key="6">
    <source>
        <dbReference type="ARBA" id="ARBA00022679"/>
    </source>
</evidence>
<evidence type="ECO:0000256" key="5">
    <source>
        <dbReference type="ARBA" id="ARBA00022676"/>
    </source>
</evidence>
<dbReference type="InterPro" id="IPR001296">
    <property type="entry name" value="Glyco_trans_1"/>
</dbReference>
<evidence type="ECO:0000256" key="1">
    <source>
        <dbReference type="ARBA" id="ARBA00001478"/>
    </source>
</evidence>
<dbReference type="GO" id="GO:0004373">
    <property type="term" value="F:alpha-1,4-glucan glucosyltransferase (UDP-glucose donor) activity"/>
    <property type="evidence" value="ECO:0007669"/>
    <property type="project" value="InterPro"/>
</dbReference>
<gene>
    <name evidence="10" type="ORF">HKI87_12g71310</name>
</gene>
<evidence type="ECO:0000256" key="8">
    <source>
        <dbReference type="SAM" id="Coils"/>
    </source>
</evidence>
<evidence type="ECO:0000313" key="10">
    <source>
        <dbReference type="EMBL" id="WZN65571.1"/>
    </source>
</evidence>
<dbReference type="SUPFAM" id="SSF53756">
    <property type="entry name" value="UDP-Glycosyltransferase/glycogen phosphorylase"/>
    <property type="match status" value="1"/>
</dbReference>
<dbReference type="EC" id="2.4.1.21" evidence="4"/>
<comment type="similarity">
    <text evidence="3">Belongs to the glycosyltransferase 1 family. Bacterial/plant glycogen synthase subfamily.</text>
</comment>
<evidence type="ECO:0000259" key="9">
    <source>
        <dbReference type="SMART" id="SM01066"/>
    </source>
</evidence>
<dbReference type="Proteomes" id="UP001472866">
    <property type="component" value="Chromosome 12"/>
</dbReference>
<dbReference type="HAMAP" id="MF_00484">
    <property type="entry name" value="Glycogen_synth"/>
    <property type="match status" value="1"/>
</dbReference>
<proteinExistence type="inferred from homology"/>
<accession>A0AAX4PIA7</accession>
<feature type="domain" description="Carbohydrate binding module family 25" evidence="9">
    <location>
        <begin position="365"/>
        <end position="449"/>
    </location>
</feature>
<reference evidence="10 11" key="1">
    <citation type="submission" date="2024-03" db="EMBL/GenBank/DDBJ databases">
        <title>Complete genome sequence of the green alga Chloropicon roscoffensis RCC1871.</title>
        <authorList>
            <person name="Lemieux C."/>
            <person name="Pombert J.-F."/>
            <person name="Otis C."/>
            <person name="Turmel M."/>
        </authorList>
    </citation>
    <scope>NUCLEOTIDE SEQUENCE [LARGE SCALE GENOMIC DNA]</scope>
    <source>
        <strain evidence="10 11">RCC1871</strain>
    </source>
</reference>
<comment type="pathway">
    <text evidence="2">Glycan biosynthesis; starch biosynthesis.</text>
</comment>
<dbReference type="GO" id="GO:2001070">
    <property type="term" value="F:starch binding"/>
    <property type="evidence" value="ECO:0007669"/>
    <property type="project" value="InterPro"/>
</dbReference>
<keyword evidence="8" id="KW-0175">Coiled coil</keyword>
<evidence type="ECO:0000256" key="7">
    <source>
        <dbReference type="ARBA" id="ARBA00022922"/>
    </source>
</evidence>
<evidence type="ECO:0000313" key="11">
    <source>
        <dbReference type="Proteomes" id="UP001472866"/>
    </source>
</evidence>
<dbReference type="EMBL" id="CP151512">
    <property type="protein sequence ID" value="WZN65571.1"/>
    <property type="molecule type" value="Genomic_DNA"/>
</dbReference>
<dbReference type="GO" id="GO:0019252">
    <property type="term" value="P:starch biosynthetic process"/>
    <property type="evidence" value="ECO:0007669"/>
    <property type="project" value="UniProtKB-KW"/>
</dbReference>
<keyword evidence="5" id="KW-0328">Glycosyltransferase</keyword>
<dbReference type="Pfam" id="PF08323">
    <property type="entry name" value="Glyco_transf_5"/>
    <property type="match status" value="1"/>
</dbReference>
<dbReference type="GO" id="GO:0009011">
    <property type="term" value="F:alpha-1,4-glucan glucosyltransferase (ADP-glucose donor) activity"/>
    <property type="evidence" value="ECO:0007669"/>
    <property type="project" value="UniProtKB-EC"/>
</dbReference>